<evidence type="ECO:0000256" key="1">
    <source>
        <dbReference type="SAM" id="MobiDB-lite"/>
    </source>
</evidence>
<accession>A0A1D9Q9J1</accession>
<dbReference type="AlphaFoldDB" id="A0A1D9Q9J1"/>
<evidence type="ECO:0000313" key="3">
    <source>
        <dbReference type="Proteomes" id="UP000177798"/>
    </source>
</evidence>
<dbReference type="EMBL" id="CP017821">
    <property type="protein sequence ID" value="APA11620.1"/>
    <property type="molecule type" value="Genomic_DNA"/>
</dbReference>
<dbReference type="VEuPathDB" id="FungiDB:sscle_08g063900"/>
<reference evidence="3" key="1">
    <citation type="journal article" date="2017" name="Genome Biol. Evol.">
        <title>The complete genome sequence of the phytopathogenic fungus Sclerotinia sclerotiorum reveals insights into the genome architecture of broad host range pathogens.</title>
        <authorList>
            <person name="Derbyshire M."/>
            <person name="Denton-Giles M."/>
            <person name="Hegedus D."/>
            <person name="Seifbarghy S."/>
            <person name="Rollins J."/>
            <person name="van Kan J."/>
            <person name="Seidl M.F."/>
            <person name="Faino L."/>
            <person name="Mbengue M."/>
            <person name="Navaud O."/>
            <person name="Raffaele S."/>
            <person name="Hammond-Kosack K."/>
            <person name="Heard S."/>
            <person name="Oliver R."/>
        </authorList>
    </citation>
    <scope>NUCLEOTIDE SEQUENCE [LARGE SCALE GENOMIC DNA]</scope>
    <source>
        <strain evidence="3">ATCC 18683 / 1980 / Ss-1</strain>
    </source>
</reference>
<dbReference type="OrthoDB" id="10261951at2759"/>
<organism evidence="2 3">
    <name type="scientific">Sclerotinia sclerotiorum (strain ATCC 18683 / 1980 / Ss-1)</name>
    <name type="common">White mold</name>
    <name type="synonym">Whetzelinia sclerotiorum</name>
    <dbReference type="NCBI Taxonomy" id="665079"/>
    <lineage>
        <taxon>Eukaryota</taxon>
        <taxon>Fungi</taxon>
        <taxon>Dikarya</taxon>
        <taxon>Ascomycota</taxon>
        <taxon>Pezizomycotina</taxon>
        <taxon>Leotiomycetes</taxon>
        <taxon>Helotiales</taxon>
        <taxon>Sclerotiniaceae</taxon>
        <taxon>Sclerotinia</taxon>
    </lineage>
</organism>
<dbReference type="Proteomes" id="UP000177798">
    <property type="component" value="Chromosome 8"/>
</dbReference>
<evidence type="ECO:0000313" key="2">
    <source>
        <dbReference type="EMBL" id="APA11620.1"/>
    </source>
</evidence>
<protein>
    <submittedName>
        <fullName evidence="2">Uncharacterized protein</fullName>
    </submittedName>
</protein>
<sequence length="429" mass="47659">MAFFTLSYLLAEQIHHSNQEQSTSSVCSSVAKPRSTASTMAGTAANLYSKQLHPSLYFLPVISPQYTPSGIENTSKSPNCNQSAPLLYSSHAASQSTSYVVADTSEILASSSSKLQQDIHQTRESDKEESLQQIPAEEPQVAALLSICILLRLLIKNKKEPRQTPYLASFVKPTLLVKEEVAKQNIQCGDETQTAPPLLSPFAVLKPPLKRTKIKNIHTDQHEYHFYGTTSSPEIITSEAANFICDNSRASKSSIKRILKQFLAITSQDSQDTCHVTPEAMWFIVNMTKKSKNFHTARWHRDGRMIECTDGNHILHCRYASTLSGPTTLVLPETDRVTGVMRTYAGNRRKISDILSSEEPLKISCNQIIRFSWGKEDSPVHSEPDLVTDRVFISCIYGSICEIKDIASTRRQVIGDSQAFFRGGGEKGV</sequence>
<name>A0A1D9Q9J1_SCLS1</name>
<proteinExistence type="predicted"/>
<feature type="region of interest" description="Disordered" evidence="1">
    <location>
        <begin position="113"/>
        <end position="134"/>
    </location>
</feature>
<gene>
    <name evidence="2" type="ORF">sscle_08g063900</name>
</gene>
<feature type="compositionally biased region" description="Basic and acidic residues" evidence="1">
    <location>
        <begin position="120"/>
        <end position="130"/>
    </location>
</feature>